<name>A0A5E4QMB2_9NEOP</name>
<evidence type="ECO:0000313" key="1">
    <source>
        <dbReference type="EMBL" id="VVC99465.1"/>
    </source>
</evidence>
<dbReference type="Proteomes" id="UP000324832">
    <property type="component" value="Unassembled WGS sequence"/>
</dbReference>
<proteinExistence type="predicted"/>
<reference evidence="1 2" key="1">
    <citation type="submission" date="2017-07" db="EMBL/GenBank/DDBJ databases">
        <authorList>
            <person name="Talla V."/>
            <person name="Backstrom N."/>
        </authorList>
    </citation>
    <scope>NUCLEOTIDE SEQUENCE [LARGE SCALE GENOMIC DNA]</scope>
</reference>
<gene>
    <name evidence="1" type="ORF">LSINAPIS_LOCUS10340</name>
</gene>
<protein>
    <submittedName>
        <fullName evidence="1">Uncharacterized protein</fullName>
    </submittedName>
</protein>
<accession>A0A5E4QMB2</accession>
<evidence type="ECO:0000313" key="2">
    <source>
        <dbReference type="Proteomes" id="UP000324832"/>
    </source>
</evidence>
<organism evidence="1 2">
    <name type="scientific">Leptidea sinapis</name>
    <dbReference type="NCBI Taxonomy" id="189913"/>
    <lineage>
        <taxon>Eukaryota</taxon>
        <taxon>Metazoa</taxon>
        <taxon>Ecdysozoa</taxon>
        <taxon>Arthropoda</taxon>
        <taxon>Hexapoda</taxon>
        <taxon>Insecta</taxon>
        <taxon>Pterygota</taxon>
        <taxon>Neoptera</taxon>
        <taxon>Endopterygota</taxon>
        <taxon>Lepidoptera</taxon>
        <taxon>Glossata</taxon>
        <taxon>Ditrysia</taxon>
        <taxon>Papilionoidea</taxon>
        <taxon>Pieridae</taxon>
        <taxon>Dismorphiinae</taxon>
        <taxon>Leptidea</taxon>
    </lineage>
</organism>
<dbReference type="AlphaFoldDB" id="A0A5E4QMB2"/>
<keyword evidence="2" id="KW-1185">Reference proteome</keyword>
<dbReference type="EMBL" id="FZQP02004156">
    <property type="protein sequence ID" value="VVC99465.1"/>
    <property type="molecule type" value="Genomic_DNA"/>
</dbReference>
<sequence>MKIKAQTERKNKRKKVEQKISINNSTVCDNSEETIILPLSLSNLTKFTLSCLGQSWLTDTSQSDGTWGIKPNCKSAVQPSWLTDTSQSDGTWGTIPNCHSAVQPASRYIVY</sequence>